<accession>A0A8H5B7V6</accession>
<comment type="caution">
    <text evidence="2">The sequence shown here is derived from an EMBL/GenBank/DDBJ whole genome shotgun (WGS) entry which is preliminary data.</text>
</comment>
<evidence type="ECO:0000313" key="3">
    <source>
        <dbReference type="Proteomes" id="UP000559256"/>
    </source>
</evidence>
<dbReference type="AlphaFoldDB" id="A0A8H5B7V6"/>
<keyword evidence="3" id="KW-1185">Reference proteome</keyword>
<dbReference type="Proteomes" id="UP000559256">
    <property type="component" value="Unassembled WGS sequence"/>
</dbReference>
<sequence>MDFVLGSCTNNPENIQNITIKLHFNFGQDPRTHNLPTVDEVAILLPGREEVTDHRDIILHTQAGSLKCLYETNPAYMALHYVLLFPRGELDWHPKLKLSQEYLDANNITVDEGAVDQEEDLEDPEAATSGSRKRKQMYVTQLEYYAYCIHKRTSLDESDHMFRAGLLFQQFVVDAWAQTEQIRLWFLHLNQAKLRSEVYNGLVDAMNNGDVDLENTSQLRTNPSVVLKPYYSPIFPPTVPQAHHLYPV</sequence>
<evidence type="ECO:0000313" key="2">
    <source>
        <dbReference type="EMBL" id="KAF5318225.1"/>
    </source>
</evidence>
<name>A0A8H5B7V6_9AGAR</name>
<dbReference type="OrthoDB" id="2272314at2759"/>
<dbReference type="PANTHER" id="PTHR45786:SF74">
    <property type="entry name" value="ATP-DEPENDENT DNA HELICASE"/>
    <property type="match status" value="1"/>
</dbReference>
<dbReference type="Pfam" id="PF14214">
    <property type="entry name" value="Helitron_like_N"/>
    <property type="match status" value="1"/>
</dbReference>
<dbReference type="InterPro" id="IPR025476">
    <property type="entry name" value="Helitron_helicase-like"/>
</dbReference>
<gene>
    <name evidence="2" type="ORF">D9758_019059</name>
</gene>
<dbReference type="PANTHER" id="PTHR45786">
    <property type="entry name" value="DNA BINDING PROTEIN-LIKE"/>
    <property type="match status" value="1"/>
</dbReference>
<feature type="domain" description="Helitron helicase-like" evidence="1">
    <location>
        <begin position="144"/>
        <end position="218"/>
    </location>
</feature>
<evidence type="ECO:0000259" key="1">
    <source>
        <dbReference type="Pfam" id="PF14214"/>
    </source>
</evidence>
<protein>
    <recommendedName>
        <fullName evidence="1">Helitron helicase-like domain-containing protein</fullName>
    </recommendedName>
</protein>
<reference evidence="2 3" key="1">
    <citation type="journal article" date="2020" name="ISME J.">
        <title>Uncovering the hidden diversity of litter-decomposition mechanisms in mushroom-forming fungi.</title>
        <authorList>
            <person name="Floudas D."/>
            <person name="Bentzer J."/>
            <person name="Ahren D."/>
            <person name="Johansson T."/>
            <person name="Persson P."/>
            <person name="Tunlid A."/>
        </authorList>
    </citation>
    <scope>NUCLEOTIDE SEQUENCE [LARGE SCALE GENOMIC DNA]</scope>
    <source>
        <strain evidence="2 3">CBS 291.85</strain>
    </source>
</reference>
<proteinExistence type="predicted"/>
<organism evidence="2 3">
    <name type="scientific">Tetrapyrgos nigripes</name>
    <dbReference type="NCBI Taxonomy" id="182062"/>
    <lineage>
        <taxon>Eukaryota</taxon>
        <taxon>Fungi</taxon>
        <taxon>Dikarya</taxon>
        <taxon>Basidiomycota</taxon>
        <taxon>Agaricomycotina</taxon>
        <taxon>Agaricomycetes</taxon>
        <taxon>Agaricomycetidae</taxon>
        <taxon>Agaricales</taxon>
        <taxon>Marasmiineae</taxon>
        <taxon>Marasmiaceae</taxon>
        <taxon>Tetrapyrgos</taxon>
    </lineage>
</organism>
<dbReference type="EMBL" id="JAACJM010000457">
    <property type="protein sequence ID" value="KAF5318225.1"/>
    <property type="molecule type" value="Genomic_DNA"/>
</dbReference>